<reference evidence="1" key="1">
    <citation type="journal article" date="2015" name="Nature">
        <title>Complex archaea that bridge the gap between prokaryotes and eukaryotes.</title>
        <authorList>
            <person name="Spang A."/>
            <person name="Saw J.H."/>
            <person name="Jorgensen S.L."/>
            <person name="Zaremba-Niedzwiedzka K."/>
            <person name="Martijn J."/>
            <person name="Lind A.E."/>
            <person name="van Eijk R."/>
            <person name="Schleper C."/>
            <person name="Guy L."/>
            <person name="Ettema T.J."/>
        </authorList>
    </citation>
    <scope>NUCLEOTIDE SEQUENCE</scope>
</reference>
<proteinExistence type="predicted"/>
<evidence type="ECO:0000313" key="1">
    <source>
        <dbReference type="EMBL" id="KKM18817.1"/>
    </source>
</evidence>
<comment type="caution">
    <text evidence="1">The sequence shown here is derived from an EMBL/GenBank/DDBJ whole genome shotgun (WGS) entry which is preliminary data.</text>
</comment>
<sequence length="81" mass="9686">MLDNIKEKLIINSEPGTFHNYIYEKLKANQLISSENIIKRKEIVVILYRQNIPKNCHNKFLKEMQKYGLIKLKNKQNIEIL</sequence>
<protein>
    <submittedName>
        <fullName evidence="1">Uncharacterized protein</fullName>
    </submittedName>
</protein>
<organism evidence="1">
    <name type="scientific">marine sediment metagenome</name>
    <dbReference type="NCBI Taxonomy" id="412755"/>
    <lineage>
        <taxon>unclassified sequences</taxon>
        <taxon>metagenomes</taxon>
        <taxon>ecological metagenomes</taxon>
    </lineage>
</organism>
<gene>
    <name evidence="1" type="ORF">LCGC14_1661930</name>
</gene>
<accession>A0A0F9HUH1</accession>
<dbReference type="AlphaFoldDB" id="A0A0F9HUH1"/>
<name>A0A0F9HUH1_9ZZZZ</name>
<dbReference type="EMBL" id="LAZR01014138">
    <property type="protein sequence ID" value="KKM18817.1"/>
    <property type="molecule type" value="Genomic_DNA"/>
</dbReference>